<feature type="signal peptide" evidence="3">
    <location>
        <begin position="1"/>
        <end position="21"/>
    </location>
</feature>
<sequence>MRAVRVLVGLLALLIAVPALAAGGGAAWLARHDSPDGAFHAAIASPKDANRVLVVPDLDALLQRDVPYARVGATTVRLSASSANTPAFIGVAAPDEVAAYLAGIRYTEVAQTVVGSGPVVLRTNRMDAPGRDPRDPLAEEFWLRQGLGSLSWNPQLDRGQHLALVVVLRDTPAGGGPALPSDAASLDVALGATWLGSASWGLLILGMVLLILAFVTLAWPSRTREQAADTTGDGALTALLSTDTRPVLSGDTEVTLPPAPEQRAPHADQPGVRVPQGAERAEHAPLTVPWAGAPYTGPTAASIVTCLQAATAPARSGAGLDDAALGDTMLADTMLADPLTADTLSGVGAFGVAGPAVPAMRTVAAPELPWPPPRGTLPATEPVRDVITEEFVREWLPRPACALRLDRPRQRV</sequence>
<keyword evidence="2" id="KW-0472">Membrane</keyword>
<feature type="region of interest" description="Disordered" evidence="1">
    <location>
        <begin position="247"/>
        <end position="271"/>
    </location>
</feature>
<evidence type="ECO:0000256" key="3">
    <source>
        <dbReference type="SAM" id="SignalP"/>
    </source>
</evidence>
<dbReference type="Proteomes" id="UP000659904">
    <property type="component" value="Unassembled WGS sequence"/>
</dbReference>
<proteinExistence type="predicted"/>
<evidence type="ECO:0000256" key="1">
    <source>
        <dbReference type="SAM" id="MobiDB-lite"/>
    </source>
</evidence>
<keyword evidence="3" id="KW-0732">Signal</keyword>
<reference evidence="4 5" key="1">
    <citation type="submission" date="2021-01" db="EMBL/GenBank/DDBJ databases">
        <title>Whole genome shotgun sequence of Catellatospora citrea NBRC 14495.</title>
        <authorList>
            <person name="Komaki H."/>
            <person name="Tamura T."/>
        </authorList>
    </citation>
    <scope>NUCLEOTIDE SEQUENCE [LARGE SCALE GENOMIC DNA]</scope>
    <source>
        <strain evidence="4 5">NBRC 14495</strain>
    </source>
</reference>
<comment type="caution">
    <text evidence="4">The sequence shown here is derived from an EMBL/GenBank/DDBJ whole genome shotgun (WGS) entry which is preliminary data.</text>
</comment>
<accession>A0A8J3KU21</accession>
<keyword evidence="2" id="KW-0812">Transmembrane</keyword>
<evidence type="ECO:0000313" key="4">
    <source>
        <dbReference type="EMBL" id="GIG01945.1"/>
    </source>
</evidence>
<keyword evidence="5" id="KW-1185">Reference proteome</keyword>
<feature type="chain" id="PRO_5035275464" evidence="3">
    <location>
        <begin position="22"/>
        <end position="412"/>
    </location>
</feature>
<evidence type="ECO:0000256" key="2">
    <source>
        <dbReference type="SAM" id="Phobius"/>
    </source>
</evidence>
<feature type="transmembrane region" description="Helical" evidence="2">
    <location>
        <begin position="200"/>
        <end position="219"/>
    </location>
</feature>
<keyword evidence="2" id="KW-1133">Transmembrane helix</keyword>
<protein>
    <submittedName>
        <fullName evidence="4">Uncharacterized protein</fullName>
    </submittedName>
</protein>
<dbReference type="RefSeq" id="WP_120316722.1">
    <property type="nucleotide sequence ID" value="NZ_BONH01000045.1"/>
</dbReference>
<evidence type="ECO:0000313" key="5">
    <source>
        <dbReference type="Proteomes" id="UP000659904"/>
    </source>
</evidence>
<dbReference type="AlphaFoldDB" id="A0A8J3KU21"/>
<gene>
    <name evidence="4" type="ORF">Cci01nite_70380</name>
</gene>
<organism evidence="4 5">
    <name type="scientific">Catellatospora citrea</name>
    <dbReference type="NCBI Taxonomy" id="53366"/>
    <lineage>
        <taxon>Bacteria</taxon>
        <taxon>Bacillati</taxon>
        <taxon>Actinomycetota</taxon>
        <taxon>Actinomycetes</taxon>
        <taxon>Micromonosporales</taxon>
        <taxon>Micromonosporaceae</taxon>
        <taxon>Catellatospora</taxon>
    </lineage>
</organism>
<dbReference type="EMBL" id="BONH01000045">
    <property type="protein sequence ID" value="GIG01945.1"/>
    <property type="molecule type" value="Genomic_DNA"/>
</dbReference>
<name>A0A8J3KU21_9ACTN</name>